<dbReference type="GO" id="GO:0016556">
    <property type="term" value="P:mRNA modification"/>
    <property type="evidence" value="ECO:0007669"/>
    <property type="project" value="InterPro"/>
</dbReference>
<dbReference type="GeneID" id="31220954"/>
<feature type="domain" description="RdRp catalytic" evidence="8">
    <location>
        <begin position="2091"/>
        <end position="2204"/>
    </location>
</feature>
<evidence type="ECO:0000256" key="7">
    <source>
        <dbReference type="ARBA" id="ARBA00023042"/>
    </source>
</evidence>
<dbReference type="Proteomes" id="UP000202835">
    <property type="component" value="Segment"/>
</dbReference>
<evidence type="ECO:0000259" key="8">
    <source>
        <dbReference type="PROSITE" id="PS50507"/>
    </source>
</evidence>
<dbReference type="GO" id="GO:0039694">
    <property type="term" value="P:viral RNA genome replication"/>
    <property type="evidence" value="ECO:0007669"/>
    <property type="project" value="InterPro"/>
</dbReference>
<dbReference type="InterPro" id="IPR002877">
    <property type="entry name" value="RNA_MeTrfase_FtsJ_dom"/>
</dbReference>
<dbReference type="GO" id="GO:0006370">
    <property type="term" value="P:7-methylguanosine mRNA capping"/>
    <property type="evidence" value="ECO:0007669"/>
    <property type="project" value="UniProtKB-KW"/>
</dbReference>
<dbReference type="GO" id="GO:0005524">
    <property type="term" value="F:ATP binding"/>
    <property type="evidence" value="ECO:0007669"/>
    <property type="project" value="UniProtKB-KW"/>
</dbReference>
<organism evidence="11">
    <name type="scientific">Loreto virus</name>
    <dbReference type="NCBI Taxonomy" id="1170422"/>
    <lineage>
        <taxon>Viruses</taxon>
        <taxon>Riboviria</taxon>
        <taxon>Negevirus</taxon>
    </lineage>
</organism>
<evidence type="ECO:0000259" key="10">
    <source>
        <dbReference type="PROSITE" id="PS51743"/>
    </source>
</evidence>
<dbReference type="PROSITE" id="PS50507">
    <property type="entry name" value="RDRP_SSRNA_POS"/>
    <property type="match status" value="1"/>
</dbReference>
<accession>M1F391</accession>
<dbReference type="PROSITE" id="PS51657">
    <property type="entry name" value="PSRV_HELICASE"/>
    <property type="match status" value="1"/>
</dbReference>
<dbReference type="InterPro" id="IPR001788">
    <property type="entry name" value="RNA-dep_RNA_pol_alsuvir"/>
</dbReference>
<dbReference type="InterPro" id="IPR027417">
    <property type="entry name" value="P-loop_NTPase"/>
</dbReference>
<dbReference type="PROSITE" id="PS51743">
    <property type="entry name" value="ALPHAVIRUS_MT"/>
    <property type="match status" value="1"/>
</dbReference>
<feature type="domain" description="(+)RNA virus helicase C-terminal" evidence="9">
    <location>
        <begin position="1333"/>
        <end position="1654"/>
    </location>
</feature>
<keyword evidence="4" id="KW-0547">Nucleotide-binding</keyword>
<dbReference type="GO" id="GO:0008174">
    <property type="term" value="F:mRNA methyltransferase activity"/>
    <property type="evidence" value="ECO:0007669"/>
    <property type="project" value="UniProtKB-UniRule"/>
</dbReference>
<evidence type="ECO:0000256" key="1">
    <source>
        <dbReference type="ARBA" id="ARBA00004531"/>
    </source>
</evidence>
<dbReference type="InterPro" id="IPR027351">
    <property type="entry name" value="(+)RNA_virus_helicase_core_dom"/>
</dbReference>
<dbReference type="InterPro" id="IPR043502">
    <property type="entry name" value="DNA/RNA_pol_sf"/>
</dbReference>
<dbReference type="EMBL" id="JQ675611">
    <property type="protein sequence ID" value="AFI24690.1"/>
    <property type="molecule type" value="Genomic_RNA"/>
</dbReference>
<evidence type="ECO:0000256" key="6">
    <source>
        <dbReference type="ARBA" id="ARBA00022953"/>
    </source>
</evidence>
<dbReference type="SUPFAM" id="SSF52540">
    <property type="entry name" value="P-loop containing nucleoside triphosphate hydrolases"/>
    <property type="match status" value="1"/>
</dbReference>
<dbReference type="EMBL" id="KX518775">
    <property type="protein sequence ID" value="AQM55311.1"/>
    <property type="molecule type" value="Genomic_RNA"/>
</dbReference>
<keyword evidence="3" id="KW-0548">Nucleotidyltransferase</keyword>
<protein>
    <submittedName>
        <fullName evidence="11">Uncharacterized protein</fullName>
    </submittedName>
</protein>
<evidence type="ECO:0000256" key="4">
    <source>
        <dbReference type="ARBA" id="ARBA00022840"/>
    </source>
</evidence>
<feature type="domain" description="Alphavirus-like MT" evidence="10">
    <location>
        <begin position="100"/>
        <end position="304"/>
    </location>
</feature>
<dbReference type="InterPro" id="IPR007094">
    <property type="entry name" value="RNA-dir_pol_PSvirus"/>
</dbReference>
<evidence type="ECO:0000256" key="2">
    <source>
        <dbReference type="ARBA" id="ARBA00022679"/>
    </source>
</evidence>
<evidence type="ECO:0000259" key="9">
    <source>
        <dbReference type="PROSITE" id="PS51657"/>
    </source>
</evidence>
<dbReference type="Pfam" id="PF01728">
    <property type="entry name" value="FtsJ"/>
    <property type="match status" value="1"/>
</dbReference>
<dbReference type="GO" id="GO:0003723">
    <property type="term" value="F:RNA binding"/>
    <property type="evidence" value="ECO:0007669"/>
    <property type="project" value="UniProtKB-KW"/>
</dbReference>
<evidence type="ECO:0000313" key="12">
    <source>
        <dbReference type="EMBL" id="AQM55311.1"/>
    </source>
</evidence>
<dbReference type="KEGG" id="vg:31220954"/>
<keyword evidence="6" id="KW-0693">Viral RNA replication</keyword>
<dbReference type="Gene3D" id="3.40.50.12760">
    <property type="match status" value="1"/>
</dbReference>
<keyword evidence="4" id="KW-0067">ATP-binding</keyword>
<dbReference type="Pfam" id="PF00978">
    <property type="entry name" value="RdRP_2"/>
    <property type="match status" value="1"/>
</dbReference>
<dbReference type="Pfam" id="PF01443">
    <property type="entry name" value="Viral_helicase1"/>
    <property type="match status" value="1"/>
</dbReference>
<keyword evidence="2" id="KW-0808">Transferase</keyword>
<sequence length="2337" mass="268073">MTSIPTVSNVVPKETIVDYIADNLQLELGVTNSKLIHQNLVRKVLDNTDLGNLVTEAHIDRANAHALQKANQKKVFVKQKVSKDQERILRDRFWGFQLDFSAAMDSGSHSFHRAHRILSRSKFMHDLGIERNSKPRGSYDAVYKDVGGNPITHLHENFVHTCFPLLSNNDDKRHSNYLHKLRTSRPSHAHREIIKKHTEGDSRVICHRVSQNCKIKAPYLIFLHSTYDMTPLNIAEAMYHADALIGKGCFIFSPKILYENSGSLNHDLNFSKFIRDGEIYIRFWFTNDNQEGYEHLFSTYISLLRTTRIGFSGCSYNVEFEDQKEDDVVFFTIRKSISGSIPRSNVFRTFTDSSLDSKIIVYYWRWETLNEGTFFNSLENHMKPIRLVAPMRLYLKLRGYADTLSDTKFTVQNLLKAAVNFNTREVISGQSVGLVDPVDPDTLKHLVFATYLVTYISNYECFKTLSTLQKDEDRVRSLSSSFFLRRMFSNGFWALRKHIMGLTSMSTRNISFDIKDLDSLDSCRNSLHIRNTLEKLLGNDKLEVRRRFGIAIRDRLVRFITVDEELEALTLDRELHNVSVVPDETINSAVDPVLVRDAIMSNLEQSLPNERSFSRADLVHETCTAFVTIHPNTSNGDCFFQSVIDLGLFPGTTCELRSRLKNSTHLLSMYDSSSIRQSLNVTDGSRNGFMPLETFVLLSLEFDIRVCVHYSGRSLRFGKGKVYHFDVRNDHCSALKYRHEFQDAPSVPFSTDSRSPHNTTEDRDKNFSMFFEGEHNMTKSQFRANLKTARELYYPLSALGNGGYICRSGLKTAEMFERYFDKDIESAISIGGPGAEVQYLVNKLGIRVFGITHTEKIDFAIPDYPAFVQLYGETGDGDIIPSKNKVDFIKKIKLEFPNGVDFFGGDIADNSEYITDYEGAADLVIHEIVLANAILKNGGQAYFKVFDLTSPKSLKFAFVLEKMFGNVTAVKLDTSRAACTEIHLICHDFNQSNSSENFNLLTSNCIEIPSDFEQKMNYITNRFNDIFNGGLNRLKKCFFKIGTRSPQSFQFSDEIVEGFRASLALDNEVRMGTNWTRISSAVSAVHQFFSPRDVEIELADLMVRPIEVVVDDITETSIDDEPSIYEEAVEDVVDPPQPEIVPPSEPEVIIPKRRSFKKLFSKKKKKPVNDTPVEYTTLDQNVPTGIDSDLLRSPIAVDLESRPEAPVVGISLGDCDEEDFTPPRIQSHGYRAAMREFIELTKFTYESERSNHSRVFKRLSHLLPTNHIIRNERGNFGLIETDGERFQYVFRPEIAVENYNKCFDGESFIEFADAIAKPGRYLVSDYCELCLDKEMIDACSQVDIDSFILPDECSIVQAAPGCGKTHFIVNNCVPPSSEDASNILLSTREGRDDFARRLKKRDPSATENQIKTHVRTLASFLLNSSRNKKSRTLFIDEALMAHPGMIFFAIAISGADVIRMLGDILQIPFVNRTPAFRCKYLNLQSFVSISETLYVSYRCPPDVAMRLNSHYLKENSKNGFNFGMSSAVRNLENTCTYVHIQNDNFNKEAHRGKKILVFTQGEKTKLKGYGLDVSTVHEYQGKEADEIVVVRLDPYKTSEIYLRFNYALVALTRHKRKLTYYTRVPTDALATLIRVNGTTVKELYSREEIEQSIHVSMGAWEDVEFDFTQYTTPKSYSSLKTVQTSLKHVSSHNRIFFVPRLGKHYHRSKPYFMSSPVHIVRNFYGKFDIFLTSKFSCKKKTDLNMLKESLSVLVKKKFFDDGTLFFCADSITDDLDSEILSHVLFKHANNYRFAFCINEYLDDIPSQVFELECMNGFSYIDNKVITRCETNEYETPIIFSESTCSFDINHAQIFLNSVFSDICFIDLSFDEYDVFNSDINLELGDITYSRISAQNYESPYENMIPNLHSPCPFDRKYNYREILLALEKRNRNVPYFNGVVDYDRVSSEMLDALLRECFDPYRLRLACSDPVRIGSGDIHSWLKKQPLEVHDQIVPSFAMHNDALNQYSFSIKKQAKPNLTVDAASSYAALQTIVYHEKHINAVFCTMFTELKKRVRYSLRKNVKIFSDISTSDFEKMLDSDIPPESLDPLLDHLEIDISKYDKSQRELALELECKILRQFGIEEELVQLWFNAHILTYIYDKNSKLKAAIPYQRKSGDASTFIGNTLFLMAVISLLIPVSQMYLALFSGDDSLIYGYHLKKYMDTQHFGLMFNLEIKFFQFLLSYFCSRFLLIVDGHWTFTPDPVKLFVKLGRHNLINPAHVEEYRISLIDNCRGFENSLICDHVAMAVCERYGIINNFSTLFYSIPDMLKKENFHTLYTIPNGKINPNTFSNSFDF</sequence>
<evidence type="ECO:0000256" key="5">
    <source>
        <dbReference type="ARBA" id="ARBA00022884"/>
    </source>
</evidence>
<dbReference type="GO" id="GO:0003968">
    <property type="term" value="F:RNA-directed RNA polymerase activity"/>
    <property type="evidence" value="ECO:0007669"/>
    <property type="project" value="InterPro"/>
</dbReference>
<proteinExistence type="predicted"/>
<dbReference type="InterPro" id="IPR002588">
    <property type="entry name" value="Alphavirus-like_MT_dom"/>
</dbReference>
<keyword evidence="7" id="KW-0507">mRNA processing</keyword>
<dbReference type="GO" id="GO:0032259">
    <property type="term" value="P:methylation"/>
    <property type="evidence" value="ECO:0007669"/>
    <property type="project" value="InterPro"/>
</dbReference>
<dbReference type="SUPFAM" id="SSF56672">
    <property type="entry name" value="DNA/RNA polymerases"/>
    <property type="match status" value="1"/>
</dbReference>
<comment type="subcellular location">
    <subcellularLocation>
        <location evidence="1">Host endomembrane system</location>
        <topology evidence="1">Peripheral membrane protein</topology>
    </subcellularLocation>
</comment>
<reference evidence="12" key="2">
    <citation type="journal article" date="2017" name="Virology">
        <title>Genetic characterization, molecular epidemiology, and phylogenetic relationships of insect-specific viruses in the taxon Negevirus.</title>
        <authorList>
            <person name="Nunes M.R."/>
            <person name="Contreras-Gutierrez M.A."/>
            <person name="Guzman H."/>
            <person name="Martins L.C."/>
            <person name="Barbirato M.F."/>
            <person name="Savit C."/>
            <person name="Balta V."/>
            <person name="Uribe S."/>
            <person name="Vivero R."/>
            <person name="Suaza J.D."/>
            <person name="Oliveira H."/>
            <person name="Nunes Neto J.P."/>
            <person name="Carvalho V.L."/>
            <person name="da Silva S.P."/>
            <person name="Cardoso J.F."/>
            <person name="de Oliveira R.S."/>
            <person name="da Silva Lemos P."/>
            <person name="Wood T.G."/>
            <person name="Widen S.G."/>
            <person name="Vasconcelos P.F."/>
            <person name="Fish D."/>
            <person name="Vasilakis N."/>
            <person name="Tesh R.B."/>
        </authorList>
    </citation>
    <scope>NUCLEOTIDE SEQUENCE [LARGE SCALE GENOMIC DNA]</scope>
    <source>
        <strain evidence="12">3940-83</strain>
    </source>
</reference>
<dbReference type="Gene3D" id="3.40.50.300">
    <property type="entry name" value="P-loop containing nucleotide triphosphate hydrolases"/>
    <property type="match status" value="2"/>
</dbReference>
<keyword evidence="5" id="KW-0694">RNA-binding</keyword>
<dbReference type="GO" id="GO:0006351">
    <property type="term" value="P:DNA-templated transcription"/>
    <property type="evidence" value="ECO:0007669"/>
    <property type="project" value="InterPro"/>
</dbReference>
<reference evidence="11" key="1">
    <citation type="journal article" date="2013" name="J. Virol.">
        <title>Negevirus: a proposed new taxon of insect-specific viruses with wide geographic distribution.</title>
        <authorList>
            <person name="Vasilakis N."/>
            <person name="Forrester N.L."/>
            <person name="Palacios G."/>
            <person name="Nasar F."/>
            <person name="Savji N."/>
            <person name="Rossi S.L."/>
            <person name="Guzman H."/>
            <person name="Wood T.G."/>
            <person name="Popov V."/>
            <person name="Gorchakov R."/>
            <person name="Gonzalez A.V."/>
            <person name="Haddow A.D."/>
            <person name="Watts D.M."/>
            <person name="da Rosa A.P."/>
            <person name="Weaver S.C."/>
            <person name="Lipkin W.I."/>
            <person name="Tesh R.B."/>
        </authorList>
    </citation>
    <scope>NUCLEOTIDE SEQUENCE</scope>
    <source>
        <strain evidence="11">Pe AR 2612/77</strain>
    </source>
</reference>
<dbReference type="CDD" id="cd23254">
    <property type="entry name" value="Kitaviridae_RdRp"/>
    <property type="match status" value="1"/>
</dbReference>
<keyword evidence="7" id="KW-0506">mRNA capping</keyword>
<dbReference type="RefSeq" id="YP_009351835.1">
    <property type="nucleotide sequence ID" value="NC_034158.1"/>
</dbReference>
<name>M1F391_9VIRU</name>
<evidence type="ECO:0000256" key="3">
    <source>
        <dbReference type="ARBA" id="ARBA00022695"/>
    </source>
</evidence>
<evidence type="ECO:0000313" key="11">
    <source>
        <dbReference type="EMBL" id="AFI24690.1"/>
    </source>
</evidence>